<gene>
    <name evidence="3" type="ORF">SAMN06296010_0344</name>
</gene>
<evidence type="ECO:0000313" key="3">
    <source>
        <dbReference type="EMBL" id="SMG12021.1"/>
    </source>
</evidence>
<keyword evidence="1" id="KW-0472">Membrane</keyword>
<dbReference type="RefSeq" id="WP_085482340.1">
    <property type="nucleotide sequence ID" value="NZ_FXAY01000001.1"/>
</dbReference>
<keyword evidence="4" id="KW-1185">Reference proteome</keyword>
<evidence type="ECO:0000256" key="1">
    <source>
        <dbReference type="SAM" id="Phobius"/>
    </source>
</evidence>
<dbReference type="STRING" id="150121.SAMN06296010_0344"/>
<protein>
    <recommendedName>
        <fullName evidence="2">Protein-glutamine gamma-glutamyltransferase-like C-terminal domain-containing protein</fullName>
    </recommendedName>
</protein>
<organism evidence="3 4">
    <name type="scientific">Agreia pratensis</name>
    <dbReference type="NCBI Taxonomy" id="150121"/>
    <lineage>
        <taxon>Bacteria</taxon>
        <taxon>Bacillati</taxon>
        <taxon>Actinomycetota</taxon>
        <taxon>Actinomycetes</taxon>
        <taxon>Micrococcales</taxon>
        <taxon>Microbacteriaceae</taxon>
        <taxon>Agreia</taxon>
    </lineage>
</organism>
<feature type="domain" description="Protein-glutamine gamma-glutamyltransferase-like C-terminal" evidence="2">
    <location>
        <begin position="139"/>
        <end position="208"/>
    </location>
</feature>
<dbReference type="AlphaFoldDB" id="A0A1X7IBL8"/>
<dbReference type="Proteomes" id="UP000193244">
    <property type="component" value="Unassembled WGS sequence"/>
</dbReference>
<evidence type="ECO:0000313" key="4">
    <source>
        <dbReference type="Proteomes" id="UP000193244"/>
    </source>
</evidence>
<dbReference type="InterPro" id="IPR025403">
    <property type="entry name" value="TgpA-like_C"/>
</dbReference>
<keyword evidence="1" id="KW-0812">Transmembrane</keyword>
<dbReference type="OrthoDB" id="3389322at2"/>
<sequence length="228" mass="24367">MLSILALPALLVTDVPVDPDSPDARKLLFDELAKPEYAAARPTLIDRIAQAIQDWLRSFGASDDGSVPDLFPLLVTVLIVGLIVAAFVIFGRPRLRRKSQSAGPLFSDSGDARSAAQLRASAYAAAAAGDFVVAVEEMFRAVARQLAERTVVSVTPGTTAQEFASRAGRAFPDHADRLMSGARAFDGVRYLDQPGSREAFDEVAALDRDISAAKPSRLERVAEQGATL</sequence>
<keyword evidence="1" id="KW-1133">Transmembrane helix</keyword>
<dbReference type="EMBL" id="FXAY01000001">
    <property type="protein sequence ID" value="SMG12021.1"/>
    <property type="molecule type" value="Genomic_DNA"/>
</dbReference>
<name>A0A1X7IBL8_9MICO</name>
<proteinExistence type="predicted"/>
<dbReference type="Pfam" id="PF13559">
    <property type="entry name" value="DUF4129"/>
    <property type="match status" value="1"/>
</dbReference>
<reference evidence="4" key="1">
    <citation type="submission" date="2017-04" db="EMBL/GenBank/DDBJ databases">
        <authorList>
            <person name="Varghese N."/>
            <person name="Submissions S."/>
        </authorList>
    </citation>
    <scope>NUCLEOTIDE SEQUENCE [LARGE SCALE GENOMIC DNA]</scope>
    <source>
        <strain evidence="4">VKM Ac-2510</strain>
    </source>
</reference>
<feature type="transmembrane region" description="Helical" evidence="1">
    <location>
        <begin position="70"/>
        <end position="90"/>
    </location>
</feature>
<accession>A0A1X7IBL8</accession>
<evidence type="ECO:0000259" key="2">
    <source>
        <dbReference type="Pfam" id="PF13559"/>
    </source>
</evidence>